<proteinExistence type="predicted"/>
<evidence type="ECO:0000313" key="3">
    <source>
        <dbReference type="Proteomes" id="UP000659344"/>
    </source>
</evidence>
<dbReference type="Proteomes" id="UP000659344">
    <property type="component" value="Unassembled WGS sequence"/>
</dbReference>
<dbReference type="Gene3D" id="2.160.20.10">
    <property type="entry name" value="Single-stranded right-handed beta-helix, Pectin lyase-like"/>
    <property type="match status" value="2"/>
</dbReference>
<reference evidence="3" key="1">
    <citation type="journal article" date="2019" name="Int. J. Syst. Evol. Microbiol.">
        <title>The Global Catalogue of Microorganisms (GCM) 10K type strain sequencing project: providing services to taxonomists for standard genome sequencing and annotation.</title>
        <authorList>
            <consortium name="The Broad Institute Genomics Platform"/>
            <consortium name="The Broad Institute Genome Sequencing Center for Infectious Disease"/>
            <person name="Wu L."/>
            <person name="Ma J."/>
        </authorList>
    </citation>
    <scope>NUCLEOTIDE SEQUENCE [LARGE SCALE GENOMIC DNA]</scope>
    <source>
        <strain evidence="3">CGMCC 1.12769</strain>
    </source>
</reference>
<dbReference type="InterPro" id="IPR024535">
    <property type="entry name" value="RHGA/B-epi-like_pectate_lyase"/>
</dbReference>
<sequence>MKPTVNIKFFSLFMVTTILCGFIFSFPVKTSWAKENDTPFSVNVKKQGAKGDGVSNDTDSFLQALELVAKHPVGGQVIVPTGTYLIDLAEPLYVNSNVQIIGTGSPTLSFKNLSGKEEFGYEAFWVTGNNITIKGIVIEGNNKLIRGIGVHNGAQNITITNCTIKNFTQPADTQSPHYNAIVSGILIYGKTIGITISNSIITGISAIHQTTPVARGIMIWSEPDQPYAKEVQINGNTISYISPREDADGIYFDKAPSGSILSNSIIEGNSFHHVGKRAIKIRAAGVSIKNNHITNSYNGNNPYTFYPIDNFIPQDMFSAISVYASHVSVTGNTIDGVGSYYSAIEADMGTLTDIVIDNNKISNGVNSNISDTNGIRLGDIRNFVISNNIIKNMRSGIFSPISSIQHGSISRNTISNVEFGILFLAPTLSYTESKVKVQNNTISAHQDKIISIPNLD</sequence>
<gene>
    <name evidence="2" type="ORF">GCM10008013_36510</name>
</gene>
<name>A0ABQ1YPI4_9BACL</name>
<dbReference type="InterPro" id="IPR011050">
    <property type="entry name" value="Pectin_lyase_fold/virulence"/>
</dbReference>
<dbReference type="RefSeq" id="WP_188541280.1">
    <property type="nucleotide sequence ID" value="NZ_BMFT01000002.1"/>
</dbReference>
<dbReference type="SUPFAM" id="SSF51126">
    <property type="entry name" value="Pectin lyase-like"/>
    <property type="match status" value="2"/>
</dbReference>
<feature type="domain" description="Rhamnogalacturonase A/B/Epimerase-like pectate lyase" evidence="1">
    <location>
        <begin position="42"/>
        <end position="108"/>
    </location>
</feature>
<dbReference type="Pfam" id="PF12708">
    <property type="entry name" value="Pect-lyase_RHGA_epim"/>
    <property type="match status" value="1"/>
</dbReference>
<evidence type="ECO:0000313" key="2">
    <source>
        <dbReference type="EMBL" id="GGH32234.1"/>
    </source>
</evidence>
<dbReference type="InterPro" id="IPR006626">
    <property type="entry name" value="PbH1"/>
</dbReference>
<evidence type="ECO:0000259" key="1">
    <source>
        <dbReference type="Pfam" id="PF12708"/>
    </source>
</evidence>
<organism evidence="2 3">
    <name type="scientific">Paenibacillus segetis</name>
    <dbReference type="NCBI Taxonomy" id="1325360"/>
    <lineage>
        <taxon>Bacteria</taxon>
        <taxon>Bacillati</taxon>
        <taxon>Bacillota</taxon>
        <taxon>Bacilli</taxon>
        <taxon>Bacillales</taxon>
        <taxon>Paenibacillaceae</taxon>
        <taxon>Paenibacillus</taxon>
    </lineage>
</organism>
<accession>A0ABQ1YPI4</accession>
<comment type="caution">
    <text evidence="2">The sequence shown here is derived from an EMBL/GenBank/DDBJ whole genome shotgun (WGS) entry which is preliminary data.</text>
</comment>
<dbReference type="EMBL" id="BMFT01000002">
    <property type="protein sequence ID" value="GGH32234.1"/>
    <property type="molecule type" value="Genomic_DNA"/>
</dbReference>
<protein>
    <recommendedName>
        <fullName evidence="1">Rhamnogalacturonase A/B/Epimerase-like pectate lyase domain-containing protein</fullName>
    </recommendedName>
</protein>
<dbReference type="InterPro" id="IPR012334">
    <property type="entry name" value="Pectin_lyas_fold"/>
</dbReference>
<dbReference type="SMART" id="SM00710">
    <property type="entry name" value="PbH1"/>
    <property type="match status" value="10"/>
</dbReference>
<keyword evidence="3" id="KW-1185">Reference proteome</keyword>